<evidence type="ECO:0008006" key="4">
    <source>
        <dbReference type="Google" id="ProtNLM"/>
    </source>
</evidence>
<protein>
    <recommendedName>
        <fullName evidence="4">DUF4369 domain-containing protein</fullName>
    </recommendedName>
</protein>
<name>A0A1H3HUD5_9FLAO</name>
<feature type="chain" id="PRO_5011587011" description="DUF4369 domain-containing protein" evidence="1">
    <location>
        <begin position="21"/>
        <end position="233"/>
    </location>
</feature>
<sequence length="233" mass="27196">MKQKRLLILILLFITTYTFSQNEVSIELTNASYKSKETKLTIGISIKNNTDSSVYIVTPKKYFFYKHLDTKNSLKKSGLNRFPYSLEISSNKKCKTNDDGYESVMFGREVITFNILKDIDEIKPNEIKTYENIEINRFDGEFCSNRKYNISITYNPKIHFDKNFISKIKTKYDLILKETKELNSDLNSSLNNYKSIQKDNFEKLNSLFSIIPKIESFNDKNIKSNSITASEIK</sequence>
<dbReference type="EMBL" id="FNNJ01000057">
    <property type="protein sequence ID" value="SDY18309.1"/>
    <property type="molecule type" value="Genomic_DNA"/>
</dbReference>
<evidence type="ECO:0000313" key="3">
    <source>
        <dbReference type="Proteomes" id="UP000199595"/>
    </source>
</evidence>
<reference evidence="2 3" key="1">
    <citation type="submission" date="2016-10" db="EMBL/GenBank/DDBJ databases">
        <authorList>
            <person name="de Groot N.N."/>
        </authorList>
    </citation>
    <scope>NUCLEOTIDE SEQUENCE [LARGE SCALE GENOMIC DNA]</scope>
    <source>
        <strain evidence="2 3">DSM 24956</strain>
    </source>
</reference>
<evidence type="ECO:0000256" key="1">
    <source>
        <dbReference type="SAM" id="SignalP"/>
    </source>
</evidence>
<keyword evidence="3" id="KW-1185">Reference proteome</keyword>
<keyword evidence="1" id="KW-0732">Signal</keyword>
<gene>
    <name evidence="2" type="ORF">SAMN05444411_1581</name>
</gene>
<feature type="signal peptide" evidence="1">
    <location>
        <begin position="1"/>
        <end position="20"/>
    </location>
</feature>
<evidence type="ECO:0000313" key="2">
    <source>
        <dbReference type="EMBL" id="SDY18309.1"/>
    </source>
</evidence>
<proteinExistence type="predicted"/>
<accession>A0A1H3HUD5</accession>
<dbReference type="RefSeq" id="WP_090126846.1">
    <property type="nucleotide sequence ID" value="NZ_FNNJ01000057.1"/>
</dbReference>
<organism evidence="2 3">
    <name type="scientific">Lutibacter oricola</name>
    <dbReference type="NCBI Taxonomy" id="762486"/>
    <lineage>
        <taxon>Bacteria</taxon>
        <taxon>Pseudomonadati</taxon>
        <taxon>Bacteroidota</taxon>
        <taxon>Flavobacteriia</taxon>
        <taxon>Flavobacteriales</taxon>
        <taxon>Flavobacteriaceae</taxon>
        <taxon>Lutibacter</taxon>
    </lineage>
</organism>
<dbReference type="Proteomes" id="UP000199595">
    <property type="component" value="Unassembled WGS sequence"/>
</dbReference>
<dbReference type="AlphaFoldDB" id="A0A1H3HUD5"/>